<protein>
    <submittedName>
        <fullName evidence="1">(rape) hypothetical protein</fullName>
    </submittedName>
</protein>
<accession>A0A816VQR8</accession>
<dbReference type="EMBL" id="HG994357">
    <property type="protein sequence ID" value="CAF2123597.1"/>
    <property type="molecule type" value="Genomic_DNA"/>
</dbReference>
<dbReference type="AlphaFoldDB" id="A0A816VQR8"/>
<evidence type="ECO:0000313" key="1">
    <source>
        <dbReference type="EMBL" id="CAF2123597.1"/>
    </source>
</evidence>
<dbReference type="Proteomes" id="UP001295469">
    <property type="component" value="Chromosome A03"/>
</dbReference>
<name>A0A816VQR8_BRANA</name>
<reference evidence="1" key="1">
    <citation type="submission" date="2021-01" db="EMBL/GenBank/DDBJ databases">
        <authorList>
            <consortium name="Genoscope - CEA"/>
            <person name="William W."/>
        </authorList>
    </citation>
    <scope>NUCLEOTIDE SEQUENCE</scope>
</reference>
<sequence>MRSWSEDEYEEYDDYLIEKWEINGFDKNDKVYVNIRSLKSRISTTARRFYRFKLPARGSRLVPSVF</sequence>
<organism evidence="1">
    <name type="scientific">Brassica napus</name>
    <name type="common">Rape</name>
    <dbReference type="NCBI Taxonomy" id="3708"/>
    <lineage>
        <taxon>Eukaryota</taxon>
        <taxon>Viridiplantae</taxon>
        <taxon>Streptophyta</taxon>
        <taxon>Embryophyta</taxon>
        <taxon>Tracheophyta</taxon>
        <taxon>Spermatophyta</taxon>
        <taxon>Magnoliopsida</taxon>
        <taxon>eudicotyledons</taxon>
        <taxon>Gunneridae</taxon>
        <taxon>Pentapetalae</taxon>
        <taxon>rosids</taxon>
        <taxon>malvids</taxon>
        <taxon>Brassicales</taxon>
        <taxon>Brassicaceae</taxon>
        <taxon>Brassiceae</taxon>
        <taxon>Brassica</taxon>
    </lineage>
</organism>
<proteinExistence type="predicted"/>
<gene>
    <name evidence="1" type="ORF">DARMORV10_A03P23060.1</name>
</gene>